<feature type="active site" evidence="7">
    <location>
        <position position="242"/>
    </location>
</feature>
<evidence type="ECO:0000256" key="7">
    <source>
        <dbReference type="PROSITE-ProRule" id="PRU00607"/>
    </source>
</evidence>
<dbReference type="PROSITE" id="PS51273">
    <property type="entry name" value="GATASE_TYPE_1"/>
    <property type="match status" value="1"/>
</dbReference>
<dbReference type="Pfam" id="PF07722">
    <property type="entry name" value="Peptidase_C26"/>
    <property type="match status" value="1"/>
</dbReference>
<comment type="catalytic activity">
    <reaction evidence="7">
        <text>(6S)-5,6,7,8-tetrahydrofolyl-(gamma-L-Glu)(n) + (n-1) H2O = (6S)-5,6,7,8-tetrahydrofolate + (n-1) L-glutamate</text>
        <dbReference type="Rhea" id="RHEA:56784"/>
        <dbReference type="Rhea" id="RHEA-COMP:14738"/>
        <dbReference type="ChEBI" id="CHEBI:15377"/>
        <dbReference type="ChEBI" id="CHEBI:29985"/>
        <dbReference type="ChEBI" id="CHEBI:57453"/>
        <dbReference type="ChEBI" id="CHEBI:141005"/>
        <dbReference type="EC" id="3.4.19.9"/>
    </reaction>
</comment>
<comment type="similarity">
    <text evidence="2">Belongs to the peptidase C26 family.</text>
</comment>
<name>A0ABM4BLC6_HYDVU</name>
<keyword evidence="4" id="KW-0964">Secreted</keyword>
<proteinExistence type="inferred from homology"/>
<evidence type="ECO:0000256" key="4">
    <source>
        <dbReference type="ARBA" id="ARBA00022525"/>
    </source>
</evidence>
<feature type="signal peptide" evidence="8">
    <location>
        <begin position="1"/>
        <end position="23"/>
    </location>
</feature>
<evidence type="ECO:0000256" key="2">
    <source>
        <dbReference type="ARBA" id="ARBA00011083"/>
    </source>
</evidence>
<evidence type="ECO:0000256" key="3">
    <source>
        <dbReference type="ARBA" id="ARBA00012886"/>
    </source>
</evidence>
<dbReference type="InterPro" id="IPR029062">
    <property type="entry name" value="Class_I_gatase-like"/>
</dbReference>
<dbReference type="GO" id="GO:0016787">
    <property type="term" value="F:hydrolase activity"/>
    <property type="evidence" value="ECO:0007669"/>
    <property type="project" value="UniProtKB-KW"/>
</dbReference>
<evidence type="ECO:0000256" key="8">
    <source>
        <dbReference type="SAM" id="SignalP"/>
    </source>
</evidence>
<gene>
    <name evidence="10" type="primary">LOC100207447</name>
</gene>
<dbReference type="PANTHER" id="PTHR11315:SF0">
    <property type="entry name" value="FOLATE GAMMA-GLUTAMYL HYDROLASE"/>
    <property type="match status" value="1"/>
</dbReference>
<keyword evidence="9" id="KW-1185">Reference proteome</keyword>
<dbReference type="InterPro" id="IPR011697">
    <property type="entry name" value="Peptidase_C26"/>
</dbReference>
<feature type="active site" description="Nucleophile" evidence="7">
    <location>
        <position position="131"/>
    </location>
</feature>
<dbReference type="RefSeq" id="XP_065649866.1">
    <property type="nucleotide sequence ID" value="XM_065793794.1"/>
</dbReference>
<dbReference type="PROSITE" id="PS51275">
    <property type="entry name" value="PEPTIDASE_C26_GGH"/>
    <property type="match status" value="1"/>
</dbReference>
<keyword evidence="6 7" id="KW-0378">Hydrolase</keyword>
<dbReference type="GeneID" id="100207447"/>
<dbReference type="InterPro" id="IPR015527">
    <property type="entry name" value="Pept_C26_g-glut_hydrolase"/>
</dbReference>
<dbReference type="EC" id="3.4.19.9" evidence="3 7"/>
<sequence length="339" mass="39072">MRNFVNLVQTAIFLIFIACEIQSELNLRPVLGIITQKTSEVFEPLVPYNSTYIASSYVKFLEMAGAEVVPIISTWHKKRIERVIRKVNGVLLPGGAAPFNESSYWDASVIAYKVAVELNDKGVYYPLFGICLGFETLHEIIAEENSTSFFDSENLTIPLNFTQMAYKSRLFKDMSKELMQSLLFDNITLNMHKMGVSTKTFQNNEKLKRMFQVLSTNLDRDGREFISTVEGIKYPFYGTQWHPEKNIFEWTPFQAINHGPTAVKVTQHFANFFVNEARRNKNKFASEEELESLLIMNYKLIWGAGVSAFGQIYIFQDETFLKIKKNKNLKKINSRIDNK</sequence>
<evidence type="ECO:0000256" key="6">
    <source>
        <dbReference type="ARBA" id="ARBA00022801"/>
    </source>
</evidence>
<organism evidence="9 10">
    <name type="scientific">Hydra vulgaris</name>
    <name type="common">Hydra</name>
    <name type="synonym">Hydra attenuata</name>
    <dbReference type="NCBI Taxonomy" id="6087"/>
    <lineage>
        <taxon>Eukaryota</taxon>
        <taxon>Metazoa</taxon>
        <taxon>Cnidaria</taxon>
        <taxon>Hydrozoa</taxon>
        <taxon>Hydroidolina</taxon>
        <taxon>Anthoathecata</taxon>
        <taxon>Aplanulata</taxon>
        <taxon>Hydridae</taxon>
        <taxon>Hydra</taxon>
    </lineage>
</organism>
<evidence type="ECO:0000313" key="9">
    <source>
        <dbReference type="Proteomes" id="UP001652625"/>
    </source>
</evidence>
<dbReference type="Gene3D" id="3.40.50.880">
    <property type="match status" value="1"/>
</dbReference>
<evidence type="ECO:0000256" key="5">
    <source>
        <dbReference type="ARBA" id="ARBA00022729"/>
    </source>
</evidence>
<protein>
    <recommendedName>
        <fullName evidence="3 7">folate gamma-glutamyl hydrolase</fullName>
        <ecNumber evidence="3 7">3.4.19.9</ecNumber>
    </recommendedName>
</protein>
<comment type="subcellular location">
    <subcellularLocation>
        <location evidence="1">Secreted</location>
        <location evidence="1">Extracellular space</location>
    </subcellularLocation>
</comment>
<dbReference type="PANTHER" id="PTHR11315">
    <property type="entry name" value="PROTEASE FAMILY C26 GAMMA-GLUTAMYL HYDROLASE"/>
    <property type="match status" value="1"/>
</dbReference>
<dbReference type="PROSITE" id="PS51257">
    <property type="entry name" value="PROKAR_LIPOPROTEIN"/>
    <property type="match status" value="1"/>
</dbReference>
<accession>A0ABM4BLC6</accession>
<evidence type="ECO:0000256" key="1">
    <source>
        <dbReference type="ARBA" id="ARBA00004239"/>
    </source>
</evidence>
<evidence type="ECO:0000313" key="10">
    <source>
        <dbReference type="RefSeq" id="XP_065649866.1"/>
    </source>
</evidence>
<dbReference type="Proteomes" id="UP001652625">
    <property type="component" value="Chromosome 03"/>
</dbReference>
<keyword evidence="5 8" id="KW-0732">Signal</keyword>
<dbReference type="SUPFAM" id="SSF52317">
    <property type="entry name" value="Class I glutamine amidotransferase-like"/>
    <property type="match status" value="1"/>
</dbReference>
<feature type="chain" id="PRO_5045508009" description="folate gamma-glutamyl hydrolase" evidence="8">
    <location>
        <begin position="24"/>
        <end position="339"/>
    </location>
</feature>
<reference evidence="10" key="1">
    <citation type="submission" date="2025-08" db="UniProtKB">
        <authorList>
            <consortium name="RefSeq"/>
        </authorList>
    </citation>
    <scope>IDENTIFICATION</scope>
</reference>